<protein>
    <submittedName>
        <fullName evidence="2">Uncharacterized protein</fullName>
    </submittedName>
</protein>
<reference evidence="2" key="1">
    <citation type="journal article" date="2014" name="Int. J. Syst. Evol. Microbiol.">
        <title>Complete genome sequence of Corynebacterium casei LMG S-19264T (=DSM 44701T), isolated from a smear-ripened cheese.</title>
        <authorList>
            <consortium name="US DOE Joint Genome Institute (JGI-PGF)"/>
            <person name="Walter F."/>
            <person name="Albersmeier A."/>
            <person name="Kalinowski J."/>
            <person name="Ruckert C."/>
        </authorList>
    </citation>
    <scope>NUCLEOTIDE SEQUENCE</scope>
    <source>
        <strain evidence="2">VKM Ac-1020</strain>
    </source>
</reference>
<sequence length="47" mass="5156">MTNPEEDDEFAAYSTQRTRRIRITAWIAIVALIATGGGSALFALLFP</sequence>
<reference evidence="2" key="2">
    <citation type="submission" date="2023-01" db="EMBL/GenBank/DDBJ databases">
        <authorList>
            <person name="Sun Q."/>
            <person name="Evtushenko L."/>
        </authorList>
    </citation>
    <scope>NUCLEOTIDE SEQUENCE</scope>
    <source>
        <strain evidence="2">VKM Ac-1020</strain>
    </source>
</reference>
<gene>
    <name evidence="2" type="ORF">GCM10017576_25990</name>
</gene>
<evidence type="ECO:0000256" key="1">
    <source>
        <dbReference type="SAM" id="Phobius"/>
    </source>
</evidence>
<evidence type="ECO:0000313" key="2">
    <source>
        <dbReference type="EMBL" id="GLJ62469.1"/>
    </source>
</evidence>
<proteinExistence type="predicted"/>
<evidence type="ECO:0000313" key="3">
    <source>
        <dbReference type="Proteomes" id="UP001142462"/>
    </source>
</evidence>
<keyword evidence="1" id="KW-0472">Membrane</keyword>
<feature type="transmembrane region" description="Helical" evidence="1">
    <location>
        <begin position="23"/>
        <end position="46"/>
    </location>
</feature>
<name>A0A9W6LX45_9MICO</name>
<dbReference type="Proteomes" id="UP001142462">
    <property type="component" value="Unassembled WGS sequence"/>
</dbReference>
<dbReference type="AlphaFoldDB" id="A0A9W6LX45"/>
<dbReference type="RefSeq" id="WP_271174163.1">
    <property type="nucleotide sequence ID" value="NZ_BSEJ01000013.1"/>
</dbReference>
<keyword evidence="1" id="KW-0812">Transmembrane</keyword>
<keyword evidence="3" id="KW-1185">Reference proteome</keyword>
<accession>A0A9W6LX45</accession>
<comment type="caution">
    <text evidence="2">The sequence shown here is derived from an EMBL/GenBank/DDBJ whole genome shotgun (WGS) entry which is preliminary data.</text>
</comment>
<keyword evidence="1" id="KW-1133">Transmembrane helix</keyword>
<dbReference type="EMBL" id="BSEJ01000013">
    <property type="protein sequence ID" value="GLJ62469.1"/>
    <property type="molecule type" value="Genomic_DNA"/>
</dbReference>
<organism evidence="2 3">
    <name type="scientific">Microbacterium barkeri</name>
    <dbReference type="NCBI Taxonomy" id="33917"/>
    <lineage>
        <taxon>Bacteria</taxon>
        <taxon>Bacillati</taxon>
        <taxon>Actinomycetota</taxon>
        <taxon>Actinomycetes</taxon>
        <taxon>Micrococcales</taxon>
        <taxon>Microbacteriaceae</taxon>
        <taxon>Microbacterium</taxon>
    </lineage>
</organism>